<dbReference type="RefSeq" id="WP_114438765.1">
    <property type="nucleotide sequence ID" value="NZ_QOZG01000001.1"/>
</dbReference>
<evidence type="ECO:0000313" key="3">
    <source>
        <dbReference type="Proteomes" id="UP000253420"/>
    </source>
</evidence>
<name>A0A368KB04_9HYPH</name>
<dbReference type="EMBL" id="QOZG01000001">
    <property type="protein sequence ID" value="RCS25673.1"/>
    <property type="molecule type" value="Genomic_DNA"/>
</dbReference>
<feature type="transmembrane region" description="Helical" evidence="1">
    <location>
        <begin position="52"/>
        <end position="74"/>
    </location>
</feature>
<dbReference type="OrthoDB" id="8163830at2"/>
<evidence type="ECO:0000256" key="1">
    <source>
        <dbReference type="SAM" id="Phobius"/>
    </source>
</evidence>
<gene>
    <name evidence="2" type="ORF">DUT91_02535</name>
</gene>
<organism evidence="2 3">
    <name type="scientific">Phyllobacterium salinisoli</name>
    <dbReference type="NCBI Taxonomy" id="1899321"/>
    <lineage>
        <taxon>Bacteria</taxon>
        <taxon>Pseudomonadati</taxon>
        <taxon>Pseudomonadota</taxon>
        <taxon>Alphaproteobacteria</taxon>
        <taxon>Hyphomicrobiales</taxon>
        <taxon>Phyllobacteriaceae</taxon>
        <taxon>Phyllobacterium</taxon>
    </lineage>
</organism>
<sequence length="128" mass="13769">MKAGNDNGPIAGAILFLLIGPIIWAAHLLLVYGPQSALCAFRIAGRTQVDPWLISMLVAGVTVIAMAAVMLTLWRPRRVARIFRFDAAANDNRSFILSSMRWLGVLALIGIALAGATTLILDPCAQLR</sequence>
<proteinExistence type="predicted"/>
<comment type="caution">
    <text evidence="2">The sequence shown here is derived from an EMBL/GenBank/DDBJ whole genome shotgun (WGS) entry which is preliminary data.</text>
</comment>
<dbReference type="Proteomes" id="UP000253420">
    <property type="component" value="Unassembled WGS sequence"/>
</dbReference>
<protein>
    <submittedName>
        <fullName evidence="2">Uncharacterized protein</fullName>
    </submittedName>
</protein>
<keyword evidence="1" id="KW-1133">Transmembrane helix</keyword>
<dbReference type="AlphaFoldDB" id="A0A368KB04"/>
<reference evidence="2 3" key="1">
    <citation type="submission" date="2018-07" db="EMBL/GenBank/DDBJ databases">
        <title>The draft genome of Phyllobacterium salinisoli.</title>
        <authorList>
            <person name="Liu L."/>
            <person name="Li L."/>
            <person name="Zhang X."/>
            <person name="Liang L."/>
        </authorList>
    </citation>
    <scope>NUCLEOTIDE SEQUENCE [LARGE SCALE GENOMIC DNA]</scope>
    <source>
        <strain evidence="2 3">LLAN61</strain>
    </source>
</reference>
<keyword evidence="1" id="KW-0812">Transmembrane</keyword>
<evidence type="ECO:0000313" key="2">
    <source>
        <dbReference type="EMBL" id="RCS25673.1"/>
    </source>
</evidence>
<keyword evidence="1" id="KW-0472">Membrane</keyword>
<feature type="transmembrane region" description="Helical" evidence="1">
    <location>
        <begin position="102"/>
        <end position="121"/>
    </location>
</feature>
<accession>A0A368KB04</accession>
<feature type="transmembrane region" description="Helical" evidence="1">
    <location>
        <begin position="12"/>
        <end position="32"/>
    </location>
</feature>
<keyword evidence="3" id="KW-1185">Reference proteome</keyword>